<name>A0ABV6ZJZ9_9HYPH</name>
<evidence type="ECO:0000313" key="2">
    <source>
        <dbReference type="Proteomes" id="UP001595190"/>
    </source>
</evidence>
<reference evidence="1 2" key="1">
    <citation type="submission" date="2024-09" db="EMBL/GenBank/DDBJ databases">
        <title>Description of Labrys sedimenti sp. nov., isolated from a diclofenac-degrading enrichment culture, and genome-based reclassification of Labrys portucalensis as a later heterotypic synonym of Labrys neptuniae.</title>
        <authorList>
            <person name="Tancsics A."/>
            <person name="Csepanyi A."/>
        </authorList>
    </citation>
    <scope>NUCLEOTIDE SEQUENCE [LARGE SCALE GENOMIC DNA]</scope>
    <source>
        <strain evidence="1 2">LMG 23412</strain>
    </source>
</reference>
<proteinExistence type="predicted"/>
<gene>
    <name evidence="1" type="ORF">ACETRX_22940</name>
</gene>
<dbReference type="EMBL" id="JBHGPK010000011">
    <property type="protein sequence ID" value="MFC2252511.1"/>
    <property type="molecule type" value="Genomic_DNA"/>
</dbReference>
<accession>A0ABV6ZJZ9</accession>
<organism evidence="1 2">
    <name type="scientific">Labrys neptuniae</name>
    <dbReference type="NCBI Taxonomy" id="376174"/>
    <lineage>
        <taxon>Bacteria</taxon>
        <taxon>Pseudomonadati</taxon>
        <taxon>Pseudomonadota</taxon>
        <taxon>Alphaproteobacteria</taxon>
        <taxon>Hyphomicrobiales</taxon>
        <taxon>Xanthobacteraceae</taxon>
        <taxon>Labrys</taxon>
    </lineage>
</organism>
<dbReference type="Pfam" id="PF06995">
    <property type="entry name" value="Phage_P2_GpU"/>
    <property type="match status" value="1"/>
</dbReference>
<evidence type="ECO:0000313" key="1">
    <source>
        <dbReference type="EMBL" id="MFC2252511.1"/>
    </source>
</evidence>
<protein>
    <submittedName>
        <fullName evidence="1">Phage tail protein</fullName>
    </submittedName>
</protein>
<dbReference type="InterPro" id="IPR009734">
    <property type="entry name" value="Myoviridae_GpU"/>
</dbReference>
<dbReference type="RefSeq" id="WP_394313140.1">
    <property type="nucleotide sequence ID" value="NZ_JBHGPK010000011.1"/>
</dbReference>
<comment type="caution">
    <text evidence="1">The sequence shown here is derived from an EMBL/GenBank/DDBJ whole genome shotgun (WGS) entry which is preliminary data.</text>
</comment>
<dbReference type="Proteomes" id="UP001595190">
    <property type="component" value="Unassembled WGS sequence"/>
</dbReference>
<sequence>MLYQLGGTQFDVVPFNTHETDHEMGGDFAAKDLIGALRDREFVGPSDEKLTFSCRIFPAKFGGIEELEGLQVAAVSGEPQILVRGDGTNLGWWVIDKVGDKATFLDIKGVGRVIEVQIAITRVPVPGKTTILGALLRLFG</sequence>